<keyword evidence="6 8" id="KW-0326">Glycosidase</keyword>
<evidence type="ECO:0000259" key="10">
    <source>
        <dbReference type="Pfam" id="PF00759"/>
    </source>
</evidence>
<evidence type="ECO:0000256" key="7">
    <source>
        <dbReference type="ARBA" id="ARBA00023326"/>
    </source>
</evidence>
<keyword evidence="5 8" id="KW-0119">Carbohydrate metabolism</keyword>
<feature type="signal peptide" evidence="9">
    <location>
        <begin position="1"/>
        <end position="25"/>
    </location>
</feature>
<accession>A0ABQ8D679</accession>
<evidence type="ECO:0000256" key="5">
    <source>
        <dbReference type="ARBA" id="ARBA00023277"/>
    </source>
</evidence>
<keyword evidence="12" id="KW-1185">Reference proteome</keyword>
<dbReference type="SUPFAM" id="SSF48208">
    <property type="entry name" value="Six-hairpin glycosidases"/>
    <property type="match status" value="3"/>
</dbReference>
<dbReference type="EMBL" id="JAGKQM010000005">
    <property type="protein sequence ID" value="KAH0924870.1"/>
    <property type="molecule type" value="Genomic_DNA"/>
</dbReference>
<keyword evidence="9" id="KW-0732">Signal</keyword>
<evidence type="ECO:0000256" key="2">
    <source>
        <dbReference type="ARBA" id="ARBA00007072"/>
    </source>
</evidence>
<comment type="caution">
    <text evidence="11">The sequence shown here is derived from an EMBL/GenBank/DDBJ whole genome shotgun (WGS) entry which is preliminary data.</text>
</comment>
<dbReference type="InterPro" id="IPR001701">
    <property type="entry name" value="Glyco_hydro_9"/>
</dbReference>
<keyword evidence="3 8" id="KW-0378">Hydrolase</keyword>
<dbReference type="Gene3D" id="1.50.10.10">
    <property type="match status" value="3"/>
</dbReference>
<evidence type="ECO:0000256" key="4">
    <source>
        <dbReference type="ARBA" id="ARBA00023001"/>
    </source>
</evidence>
<sequence>MRSSQCLWTSNICILLLSMSSMTLGAVSRHYGEALTKSLFYFEAQRSGKLPSNQRVNWRGDSALRDGSDAHVDLTGGYYDAGDNMKFGFPLAFTTTMLAWSSVEMASQLKAHKEHKNVLAALKWATDYLIKAHPEPNVLYGQVGDGNSDHACWMRPEDMTTPRPSYRIDAQHPGADLAGETAAAMAAASVAFAPYNAAYAKKLISHAKDLFEFAKAHPGVYQSSISNAGGFYASSGYEDELLWAAAWLHRATKKQIYLNYLNEASNTGGSRTVFAWDDKFVGAQVLMAKLSLEGKVNINKKMEEYKSMAEQFICNCAQKGSNNVKITQGGLLWFLPWNNLQYTTAASFVLSAYSKYLKAANASIKCHGGSLQASDLRNLARAQVDYILGSNPKNMSYMVGFGTNYPKRPHHRGASIVSIKKNRTAVECNAGFNDWYHMSLCQPPLLHFTLFIALLSMPMTHGANYGEALTKSLLYFEAQRSGKLPPNQRVNWRGDSALRDGSDAHVDLTGGYYDAGDNMKFGFSMAFTTTMLAWSSVEMESELKTYKEHDNVLAAIKWATDYLINAHPEPNVLYGQVGDGNSDHACWMRPEDMTTPRPSYRIDAQHPGADLAGETAAAMAAASLAFAQYDAAYSAKLIGHAKDLFEFAKAYPGLYQSSITNAGGFYPSSGYQDELFWAAAWLHRATDDQTYLDYLMEEYGTGGQRTIFAWDDKFVGAQVLMAKLALERGGNTGDKLQDFKNMAEYFICNCVQMGSNNVKVTPGGLLWFLPWNNLQYTTTASFVLAAYSKYLKAGNTPINCPSGTFQAADLLYHARTQVDYILGSNPKSMSYMVGFGTNYPKSPHHRGASIVSIKQNSTAVTCNDGMNNWYNNPAPNPNVLTGALVGGPDANDAYGDARTNFQQSEPVTLLHLLVFWPPTLFIVLLSMPMTHGTNYGEALTKSLLYFEAQRSGKLPPNQRVNWRGDSALRDGSDAHVDLTGGYYDAGDNMKFGFPMAFTTTMLAWSSVEWESELKAHKEHRNVLDAIKWATDYFIKAHPEPNVLYGQVGDGKSDHACWMRPEDMTTPRPSYRIDAQHPGADLAGETAAAMAAASLAFRKYDEAYAEELIGHAKDLFEFAKAYPGVYHSSITDAGGFYPSSGYQDELFWAAAWLHRATKSQTYLDYLTDVYGTGGQRTVFAWDDKFVGAQVLIAKLALEREGLFNDKLEDYKDMAEYFICNCVQMGSNNVKVTPGGLLWFLPWNNFQYTTTASFVLAAYSKYLNATKKPIDCPSGTFQAADLLHHARVQADYILGSNPKSMSYMVGFGTNYPKRPHHRGASIVSIKNSSTPVTCTGGFNDWYNNPAPNPNELTGALVGGPNEIDGYGDERTDIQHGEPGLSTVGPFVGVLAAVA</sequence>
<dbReference type="InterPro" id="IPR008928">
    <property type="entry name" value="6-hairpin_glycosidase_sf"/>
</dbReference>
<feature type="active site" evidence="8">
    <location>
        <position position="1314"/>
    </location>
</feature>
<dbReference type="PANTHER" id="PTHR22298">
    <property type="entry name" value="ENDO-1,4-BETA-GLUCANASE"/>
    <property type="match status" value="1"/>
</dbReference>
<organism evidence="11 12">
    <name type="scientific">Brassica napus</name>
    <name type="common">Rape</name>
    <dbReference type="NCBI Taxonomy" id="3708"/>
    <lineage>
        <taxon>Eukaryota</taxon>
        <taxon>Viridiplantae</taxon>
        <taxon>Streptophyta</taxon>
        <taxon>Embryophyta</taxon>
        <taxon>Tracheophyta</taxon>
        <taxon>Spermatophyta</taxon>
        <taxon>Magnoliopsida</taxon>
        <taxon>eudicotyledons</taxon>
        <taxon>Gunneridae</taxon>
        <taxon>Pentapetalae</taxon>
        <taxon>rosids</taxon>
        <taxon>malvids</taxon>
        <taxon>Brassicales</taxon>
        <taxon>Brassicaceae</taxon>
        <taxon>Brassiceae</taxon>
        <taxon>Brassica</taxon>
    </lineage>
</organism>
<dbReference type="PROSITE" id="PS00592">
    <property type="entry name" value="GH9_2"/>
    <property type="match status" value="3"/>
</dbReference>
<feature type="domain" description="Glycoside hydrolase family 9" evidence="10">
    <location>
        <begin position="465"/>
        <end position="907"/>
    </location>
</feature>
<evidence type="ECO:0000313" key="12">
    <source>
        <dbReference type="Proteomes" id="UP000824890"/>
    </source>
</evidence>
<feature type="domain" description="Glycoside hydrolase family 9" evidence="10">
    <location>
        <begin position="31"/>
        <end position="424"/>
    </location>
</feature>
<dbReference type="EC" id="3.2.1.4" evidence="9"/>
<evidence type="ECO:0000256" key="9">
    <source>
        <dbReference type="RuleBase" id="RU361166"/>
    </source>
</evidence>
<feature type="active site" evidence="8">
    <location>
        <position position="844"/>
    </location>
</feature>
<keyword evidence="4 9" id="KW-0136">Cellulose degradation</keyword>
<feature type="domain" description="Glycoside hydrolase family 9" evidence="10">
    <location>
        <begin position="935"/>
        <end position="1388"/>
    </location>
</feature>
<protein>
    <recommendedName>
        <fullName evidence="9">Endoglucanase</fullName>
        <ecNumber evidence="9">3.2.1.4</ecNumber>
    </recommendedName>
</protein>
<dbReference type="Proteomes" id="UP000824890">
    <property type="component" value="Unassembled WGS sequence"/>
</dbReference>
<evidence type="ECO:0000313" key="11">
    <source>
        <dbReference type="EMBL" id="KAH0924870.1"/>
    </source>
</evidence>
<evidence type="ECO:0000256" key="1">
    <source>
        <dbReference type="ARBA" id="ARBA00000966"/>
    </source>
</evidence>
<feature type="active site" evidence="8">
    <location>
        <position position="410"/>
    </location>
</feature>
<name>A0ABQ8D679_BRANA</name>
<comment type="catalytic activity">
    <reaction evidence="1 9">
        <text>Endohydrolysis of (1-&gt;4)-beta-D-glucosidic linkages in cellulose, lichenin and cereal beta-D-glucans.</text>
        <dbReference type="EC" id="3.2.1.4"/>
    </reaction>
</comment>
<dbReference type="Pfam" id="PF00759">
    <property type="entry name" value="Glyco_hydro_9"/>
    <property type="match status" value="3"/>
</dbReference>
<feature type="chain" id="PRO_5044960094" description="Endoglucanase" evidence="9">
    <location>
        <begin position="26"/>
        <end position="1392"/>
    </location>
</feature>
<evidence type="ECO:0000256" key="3">
    <source>
        <dbReference type="ARBA" id="ARBA00022801"/>
    </source>
</evidence>
<evidence type="ECO:0000256" key="8">
    <source>
        <dbReference type="PROSITE-ProRule" id="PRU10059"/>
    </source>
</evidence>
<comment type="similarity">
    <text evidence="2 8 9">Belongs to the glycosyl hydrolase 9 (cellulase E) family.</text>
</comment>
<dbReference type="InterPro" id="IPR018221">
    <property type="entry name" value="Glyco_hydro_9_His_AS"/>
</dbReference>
<dbReference type="InterPro" id="IPR012341">
    <property type="entry name" value="6hp_glycosidase-like_sf"/>
</dbReference>
<gene>
    <name evidence="11" type="ORF">HID58_017126</name>
</gene>
<keyword evidence="7 8" id="KW-0624">Polysaccharide degradation</keyword>
<evidence type="ECO:0000256" key="6">
    <source>
        <dbReference type="ARBA" id="ARBA00023295"/>
    </source>
</evidence>
<reference evidence="11 12" key="1">
    <citation type="submission" date="2021-05" db="EMBL/GenBank/DDBJ databases">
        <title>Genome Assembly of Synthetic Allotetraploid Brassica napus Reveals Homoeologous Exchanges between Subgenomes.</title>
        <authorList>
            <person name="Davis J.T."/>
        </authorList>
    </citation>
    <scope>NUCLEOTIDE SEQUENCE [LARGE SCALE GENOMIC DNA]</scope>
    <source>
        <strain evidence="12">cv. Da-Ae</strain>
        <tissue evidence="11">Seedling</tissue>
    </source>
</reference>
<proteinExistence type="inferred from homology"/>